<evidence type="ECO:0000256" key="16">
    <source>
        <dbReference type="ARBA" id="ARBA00023204"/>
    </source>
</evidence>
<comment type="cofactor">
    <cofactor evidence="1">
        <name>Mn(2+)</name>
        <dbReference type="ChEBI" id="CHEBI:29035"/>
    </cofactor>
</comment>
<keyword evidence="16" id="KW-0234">DNA repair</keyword>
<comment type="caution">
    <text evidence="25">The sequence shown here is derived from an EMBL/GenBank/DDBJ whole genome shotgun (WGS) entry which is preliminary data.</text>
</comment>
<evidence type="ECO:0000256" key="1">
    <source>
        <dbReference type="ARBA" id="ARBA00001936"/>
    </source>
</evidence>
<keyword evidence="26" id="KW-1185">Reference proteome</keyword>
<dbReference type="PROSITE" id="PS00333">
    <property type="entry name" value="DNA_LIGASE_A2"/>
    <property type="match status" value="1"/>
</dbReference>
<dbReference type="InterPro" id="IPR012309">
    <property type="entry name" value="DNA_ligase_ATP-dep_C"/>
</dbReference>
<dbReference type="SUPFAM" id="SSF50249">
    <property type="entry name" value="Nucleic acid-binding proteins"/>
    <property type="match status" value="1"/>
</dbReference>
<dbReference type="Pfam" id="PF04679">
    <property type="entry name" value="DNA_ligase_A_C"/>
    <property type="match status" value="1"/>
</dbReference>
<evidence type="ECO:0000256" key="9">
    <source>
        <dbReference type="ARBA" id="ARBA00022763"/>
    </source>
</evidence>
<keyword evidence="5" id="KW-0548">Nucleotidyltransferase</keyword>
<protein>
    <recommendedName>
        <fullName evidence="2">DNA ligase (ATP)</fullName>
        <ecNumber evidence="2">6.5.1.1</ecNumber>
    </recommendedName>
    <alternativeName>
        <fullName evidence="19">NHEJ DNA polymerase</fullName>
    </alternativeName>
</protein>
<dbReference type="GO" id="GO:0003677">
    <property type="term" value="F:DNA binding"/>
    <property type="evidence" value="ECO:0007669"/>
    <property type="project" value="UniProtKB-KW"/>
</dbReference>
<dbReference type="GO" id="GO:0006281">
    <property type="term" value="P:DNA repair"/>
    <property type="evidence" value="ECO:0007669"/>
    <property type="project" value="UniProtKB-KW"/>
</dbReference>
<dbReference type="CDD" id="cd04863">
    <property type="entry name" value="MtLigD_Pol_like"/>
    <property type="match status" value="1"/>
</dbReference>
<evidence type="ECO:0000256" key="12">
    <source>
        <dbReference type="ARBA" id="ARBA00022840"/>
    </source>
</evidence>
<dbReference type="PROSITE" id="PS00697">
    <property type="entry name" value="DNA_LIGASE_A1"/>
    <property type="match status" value="1"/>
</dbReference>
<name>A0A367YRW9_9ACTN</name>
<dbReference type="Gene3D" id="3.30.470.30">
    <property type="entry name" value="DNA ligase/mRNA capping enzyme"/>
    <property type="match status" value="1"/>
</dbReference>
<dbReference type="PANTHER" id="PTHR42705">
    <property type="entry name" value="BIFUNCTIONAL NON-HOMOLOGOUS END JOINING PROTEIN LIGD"/>
    <property type="match status" value="1"/>
</dbReference>
<evidence type="ECO:0000256" key="22">
    <source>
        <dbReference type="ARBA" id="ARBA00049990"/>
    </source>
</evidence>
<evidence type="ECO:0000256" key="18">
    <source>
        <dbReference type="ARBA" id="ARBA00023268"/>
    </source>
</evidence>
<evidence type="ECO:0000256" key="4">
    <source>
        <dbReference type="ARBA" id="ARBA00022679"/>
    </source>
</evidence>
<keyword evidence="11" id="KW-0269">Exonuclease</keyword>
<keyword evidence="3 25" id="KW-0436">Ligase</keyword>
<evidence type="ECO:0000256" key="14">
    <source>
        <dbReference type="ARBA" id="ARBA00023125"/>
    </source>
</evidence>
<evidence type="ECO:0000256" key="7">
    <source>
        <dbReference type="ARBA" id="ARBA00022723"/>
    </source>
</evidence>
<evidence type="ECO:0000259" key="24">
    <source>
        <dbReference type="PROSITE" id="PS50160"/>
    </source>
</evidence>
<dbReference type="Proteomes" id="UP000252770">
    <property type="component" value="Unassembled WGS sequence"/>
</dbReference>
<keyword evidence="6" id="KW-0540">Nuclease</keyword>
<dbReference type="GO" id="GO:0046872">
    <property type="term" value="F:metal ion binding"/>
    <property type="evidence" value="ECO:0007669"/>
    <property type="project" value="UniProtKB-KW"/>
</dbReference>
<dbReference type="CDD" id="cd07906">
    <property type="entry name" value="Adenylation_DNA_ligase_LigD_LigC"/>
    <property type="match status" value="1"/>
</dbReference>
<evidence type="ECO:0000256" key="11">
    <source>
        <dbReference type="ARBA" id="ARBA00022839"/>
    </source>
</evidence>
<dbReference type="GO" id="GO:0006310">
    <property type="term" value="P:DNA recombination"/>
    <property type="evidence" value="ECO:0007669"/>
    <property type="project" value="UniProtKB-KW"/>
</dbReference>
<evidence type="ECO:0000256" key="20">
    <source>
        <dbReference type="ARBA" id="ARBA00034003"/>
    </source>
</evidence>
<dbReference type="GO" id="GO:0004527">
    <property type="term" value="F:exonuclease activity"/>
    <property type="evidence" value="ECO:0007669"/>
    <property type="project" value="UniProtKB-KW"/>
</dbReference>
<dbReference type="InterPro" id="IPR016059">
    <property type="entry name" value="DNA_ligase_ATP-dep_CS"/>
</dbReference>
<dbReference type="EMBL" id="QOUI01000010">
    <property type="protein sequence ID" value="RCK68633.1"/>
    <property type="molecule type" value="Genomic_DNA"/>
</dbReference>
<keyword evidence="14" id="KW-0238">DNA-binding</keyword>
<dbReference type="NCBIfam" id="TIGR02779">
    <property type="entry name" value="NHEJ_ligase_lig"/>
    <property type="match status" value="1"/>
</dbReference>
<dbReference type="PROSITE" id="PS50160">
    <property type="entry name" value="DNA_LIGASE_A3"/>
    <property type="match status" value="1"/>
</dbReference>
<gene>
    <name evidence="25" type="ORF">DT076_15530</name>
</gene>
<dbReference type="Pfam" id="PF21686">
    <property type="entry name" value="LigD_Prim-Pol"/>
    <property type="match status" value="1"/>
</dbReference>
<evidence type="ECO:0000256" key="17">
    <source>
        <dbReference type="ARBA" id="ARBA00023211"/>
    </source>
</evidence>
<evidence type="ECO:0000256" key="21">
    <source>
        <dbReference type="ARBA" id="ARBA00049981"/>
    </source>
</evidence>
<evidence type="ECO:0000313" key="26">
    <source>
        <dbReference type="Proteomes" id="UP000252770"/>
    </source>
</evidence>
<dbReference type="Pfam" id="PF01068">
    <property type="entry name" value="DNA_ligase_A_M"/>
    <property type="match status" value="1"/>
</dbReference>
<dbReference type="RefSeq" id="WP_114127604.1">
    <property type="nucleotide sequence ID" value="NZ_QOUI01000010.1"/>
</dbReference>
<dbReference type="InterPro" id="IPR012340">
    <property type="entry name" value="NA-bd_OB-fold"/>
</dbReference>
<feature type="compositionally biased region" description="Basic and acidic residues" evidence="23">
    <location>
        <begin position="317"/>
        <end position="326"/>
    </location>
</feature>
<evidence type="ECO:0000256" key="23">
    <source>
        <dbReference type="SAM" id="MobiDB-lite"/>
    </source>
</evidence>
<dbReference type="NCBIfam" id="TIGR02778">
    <property type="entry name" value="ligD_pol"/>
    <property type="match status" value="1"/>
</dbReference>
<proteinExistence type="inferred from homology"/>
<dbReference type="Gene3D" id="2.40.50.140">
    <property type="entry name" value="Nucleic acid-binding proteins"/>
    <property type="match status" value="1"/>
</dbReference>
<evidence type="ECO:0000256" key="5">
    <source>
        <dbReference type="ARBA" id="ARBA00022695"/>
    </source>
</evidence>
<keyword evidence="15" id="KW-0233">DNA recombination</keyword>
<sequence length="667" mass="73199">MPAQGQQITVDGRTLRLTNLDKVLFAETGTTKGEMLHYYSEIAPLLLPQLRRRPCTRKRWPEGAGGSGRELVFFTKNLDSGTPDWVPRVRVEHSDRPVDYPVVGDVATLTWLAQLAAVELHVPQWRFDDDDTPGHPDRLVLDLDPGPGVGLAECALVARSARDLLAEVGLASVPVTSGSKGIHLYAALDGERTSEEASDLARQIAGVLQRMHPDLVIAVMRRSERVGKVFIDWSQNNAAKTTIAPYSLRGRGRPWVAAPRIWEELDEPDLTHLELAEVLERAATMDDPMAALLDDPADEHPTRPRHPSRSQLPTRARRPEPVEGRSADPPADTEDAPAPLPALSPMMASSPRGRTAAFTETGDWVFEMKWDGVRALVAVDADGAQLTSRRGLAMSATYPELARDLAALAGRRVVLDGEVVALDEQGRPSFERLQHRINLTRPSDISRAMTSTPVQLLLFDLLVLDGEPVVDRPLEERRTALEELVQGTAGLGPRVQVPPVLGQDFETAMEVSRGLGGEGLVAKRCGSRYTPGLRSEQWMKVKNIRTQDVVVVGWTEGRNGRTGEIGALVLAVQGEDGLHYVGKVGSGFSQRSLREAAGLLEPLARAEAPVGDVPRADAAGVHWVDPLLVGEVHYMDWTDVRRLRHPTWRGWRPDVLPEDVRAEQPLP</sequence>
<keyword evidence="13" id="KW-0239">DNA-directed DNA polymerase</keyword>
<dbReference type="CDD" id="cd07971">
    <property type="entry name" value="OBF_DNA_ligase_LigD"/>
    <property type="match status" value="1"/>
</dbReference>
<dbReference type="AlphaFoldDB" id="A0A367YRW9"/>
<keyword evidence="8" id="KW-0547">Nucleotide-binding</keyword>
<keyword evidence="7" id="KW-0479">Metal-binding</keyword>
<dbReference type="GO" id="GO:0005524">
    <property type="term" value="F:ATP binding"/>
    <property type="evidence" value="ECO:0007669"/>
    <property type="project" value="UniProtKB-KW"/>
</dbReference>
<accession>A0A367YRW9</accession>
<dbReference type="GO" id="GO:0003910">
    <property type="term" value="F:DNA ligase (ATP) activity"/>
    <property type="evidence" value="ECO:0007669"/>
    <property type="project" value="UniProtKB-EC"/>
</dbReference>
<comment type="catalytic activity">
    <reaction evidence="20">
        <text>ATP + (deoxyribonucleotide)n-3'-hydroxyl + 5'-phospho-(deoxyribonucleotide)m = (deoxyribonucleotide)n+m + AMP + diphosphate.</text>
        <dbReference type="EC" id="6.5.1.1"/>
    </reaction>
</comment>
<evidence type="ECO:0000256" key="13">
    <source>
        <dbReference type="ARBA" id="ARBA00022932"/>
    </source>
</evidence>
<evidence type="ECO:0000256" key="15">
    <source>
        <dbReference type="ARBA" id="ARBA00023172"/>
    </source>
</evidence>
<evidence type="ECO:0000256" key="10">
    <source>
        <dbReference type="ARBA" id="ARBA00022801"/>
    </source>
</evidence>
<dbReference type="Gene3D" id="3.90.920.10">
    <property type="entry name" value="DNA primase, PRIM domain"/>
    <property type="match status" value="1"/>
</dbReference>
<evidence type="ECO:0000256" key="3">
    <source>
        <dbReference type="ARBA" id="ARBA00022598"/>
    </source>
</evidence>
<organism evidence="25 26">
    <name type="scientific">Desertihabitans brevis</name>
    <dbReference type="NCBI Taxonomy" id="2268447"/>
    <lineage>
        <taxon>Bacteria</taxon>
        <taxon>Bacillati</taxon>
        <taxon>Actinomycetota</taxon>
        <taxon>Actinomycetes</taxon>
        <taxon>Propionibacteriales</taxon>
        <taxon>Propionibacteriaceae</taxon>
        <taxon>Desertihabitans</taxon>
    </lineage>
</organism>
<feature type="compositionally biased region" description="Low complexity" evidence="23">
    <location>
        <begin position="341"/>
        <end position="351"/>
    </location>
</feature>
<evidence type="ECO:0000313" key="25">
    <source>
        <dbReference type="EMBL" id="RCK68633.1"/>
    </source>
</evidence>
<keyword evidence="12" id="KW-0067">ATP-binding</keyword>
<reference evidence="25 26" key="1">
    <citation type="submission" date="2018-07" db="EMBL/GenBank/DDBJ databases">
        <title>Desertimonas flava gen. nov. sp. nov.</title>
        <authorList>
            <person name="Liu S."/>
        </authorList>
    </citation>
    <scope>NUCLEOTIDE SEQUENCE [LARGE SCALE GENOMIC DNA]</scope>
    <source>
        <strain evidence="25 26">16Sb5-5</strain>
    </source>
</reference>
<comment type="similarity">
    <text evidence="22">In the N-terminal section; belongs to the LigD polymerase family.</text>
</comment>
<dbReference type="InterPro" id="IPR014146">
    <property type="entry name" value="LigD_ligase_dom"/>
</dbReference>
<dbReference type="GO" id="GO:0003887">
    <property type="term" value="F:DNA-directed DNA polymerase activity"/>
    <property type="evidence" value="ECO:0007669"/>
    <property type="project" value="UniProtKB-KW"/>
</dbReference>
<dbReference type="InterPro" id="IPR033649">
    <property type="entry name" value="MtLigD_Pol-like"/>
</dbReference>
<dbReference type="Gene3D" id="3.30.1490.70">
    <property type="match status" value="1"/>
</dbReference>
<feature type="region of interest" description="Disordered" evidence="23">
    <location>
        <begin position="292"/>
        <end position="353"/>
    </location>
</feature>
<keyword evidence="4" id="KW-0808">Transferase</keyword>
<dbReference type="InterPro" id="IPR052171">
    <property type="entry name" value="NHEJ_LigD"/>
</dbReference>
<dbReference type="InterPro" id="IPR012310">
    <property type="entry name" value="DNA_ligase_ATP-dep_cent"/>
</dbReference>
<evidence type="ECO:0000256" key="2">
    <source>
        <dbReference type="ARBA" id="ARBA00012727"/>
    </source>
</evidence>
<dbReference type="PANTHER" id="PTHR42705:SF2">
    <property type="entry name" value="BIFUNCTIONAL NON-HOMOLOGOUS END JOINING PROTEIN LIGD"/>
    <property type="match status" value="1"/>
</dbReference>
<keyword evidence="17" id="KW-0464">Manganese</keyword>
<evidence type="ECO:0000256" key="8">
    <source>
        <dbReference type="ARBA" id="ARBA00022741"/>
    </source>
</evidence>
<comment type="similarity">
    <text evidence="21">In the C-terminal section; belongs to the ATP-dependent DNA ligase family.</text>
</comment>
<dbReference type="EC" id="6.5.1.1" evidence="2"/>
<dbReference type="SUPFAM" id="SSF56091">
    <property type="entry name" value="DNA ligase/mRNA capping enzyme, catalytic domain"/>
    <property type="match status" value="1"/>
</dbReference>
<dbReference type="InterPro" id="IPR014145">
    <property type="entry name" value="LigD_pol_dom"/>
</dbReference>
<keyword evidence="10" id="KW-0378">Hydrolase</keyword>
<keyword evidence="18" id="KW-0511">Multifunctional enzyme</keyword>
<feature type="domain" description="ATP-dependent DNA ligase family profile" evidence="24">
    <location>
        <begin position="447"/>
        <end position="574"/>
    </location>
</feature>
<keyword evidence="9" id="KW-0227">DNA damage</keyword>
<evidence type="ECO:0000256" key="19">
    <source>
        <dbReference type="ARBA" id="ARBA00029943"/>
    </source>
</evidence>
<evidence type="ECO:0000256" key="6">
    <source>
        <dbReference type="ARBA" id="ARBA00022722"/>
    </source>
</evidence>